<organism evidence="1 2">
    <name type="scientific">Helicobacter trogontum</name>
    <dbReference type="NCBI Taxonomy" id="50960"/>
    <lineage>
        <taxon>Bacteria</taxon>
        <taxon>Pseudomonadati</taxon>
        <taxon>Campylobacterota</taxon>
        <taxon>Epsilonproteobacteria</taxon>
        <taxon>Campylobacterales</taxon>
        <taxon>Helicobacteraceae</taxon>
        <taxon>Helicobacter</taxon>
    </lineage>
</organism>
<dbReference type="RefSeq" id="WP_052096665.1">
    <property type="nucleotide sequence ID" value="NZ_FZNG01000056.1"/>
</dbReference>
<sequence length="212" mass="24352">MLKYLKILDKFYIVFILVSSLNALSLEEMLQQDNIKPSFDCDLPKLSESEMDICGGVGMIPASYFAIIDNFYSSYYKAVIKHIDLKDKTIIKDISLTMLKERGKVCPNTKFDDNVSSGLNSALAAQCYYYPYNKALREITKFIYTHPQYKNIFEQIFYPNPKGYYQLIMNKKPLNPDSPFDDDAEVIFDVIDKAAKDNLLESNGALKKHECI</sequence>
<dbReference type="EMBL" id="JRPL02000041">
    <property type="protein sequence ID" value="TLD79890.1"/>
    <property type="molecule type" value="Genomic_DNA"/>
</dbReference>
<evidence type="ECO:0000313" key="2">
    <source>
        <dbReference type="Proteomes" id="UP000029878"/>
    </source>
</evidence>
<gene>
    <name evidence="1" type="ORF">LS81_009950</name>
</gene>
<protein>
    <submittedName>
        <fullName evidence="1">Uncharacterized protein</fullName>
    </submittedName>
</protein>
<proteinExistence type="predicted"/>
<accession>A0A4U8S2E4</accession>
<name>A0A4U8S2E4_9HELI</name>
<dbReference type="AlphaFoldDB" id="A0A4U8S2E4"/>
<evidence type="ECO:0000313" key="1">
    <source>
        <dbReference type="EMBL" id="TLD79890.1"/>
    </source>
</evidence>
<dbReference type="OrthoDB" id="5327565at2"/>
<comment type="caution">
    <text evidence="1">The sequence shown here is derived from an EMBL/GenBank/DDBJ whole genome shotgun (WGS) entry which is preliminary data.</text>
</comment>
<dbReference type="Proteomes" id="UP000029878">
    <property type="component" value="Unassembled WGS sequence"/>
</dbReference>
<reference evidence="1 2" key="1">
    <citation type="journal article" date="2014" name="Genome Announc.">
        <title>Draft genome sequences of eight enterohepatic helicobacter species isolated from both laboratory and wild rodents.</title>
        <authorList>
            <person name="Sheh A."/>
            <person name="Shen Z."/>
            <person name="Fox J.G."/>
        </authorList>
    </citation>
    <scope>NUCLEOTIDE SEQUENCE [LARGE SCALE GENOMIC DNA]</scope>
    <source>
        <strain evidence="1 2">ATCC 700114</strain>
    </source>
</reference>